<sequence>MGSVKNMVRGTIFTVIYVVFTIIVPLVTFTLLFNFVVQGLPLEFEQQDYNNIIFWVVAFGLMISGCAFFKYSSPKQSIRRGIIGLIQVLVNCLYLWSYKFSGAAQWTFVIIDFGILFLDVEQMLLMYMGLYSLTIVLKVYDIFDFTINRKKIRENRMKE</sequence>
<protein>
    <submittedName>
        <fullName evidence="2">Uncharacterized protein</fullName>
    </submittedName>
</protein>
<keyword evidence="1" id="KW-1133">Transmembrane helix</keyword>
<evidence type="ECO:0000256" key="1">
    <source>
        <dbReference type="SAM" id="Phobius"/>
    </source>
</evidence>
<name>A0A0F8X4X1_9ZZZZ</name>
<keyword evidence="1" id="KW-0472">Membrane</keyword>
<organism evidence="2">
    <name type="scientific">marine sediment metagenome</name>
    <dbReference type="NCBI Taxonomy" id="412755"/>
    <lineage>
        <taxon>unclassified sequences</taxon>
        <taxon>metagenomes</taxon>
        <taxon>ecological metagenomes</taxon>
    </lineage>
</organism>
<dbReference type="AlphaFoldDB" id="A0A0F8X4X1"/>
<proteinExistence type="predicted"/>
<gene>
    <name evidence="2" type="ORF">LCGC14_2989900</name>
</gene>
<evidence type="ECO:0000313" key="2">
    <source>
        <dbReference type="EMBL" id="KKK63873.1"/>
    </source>
</evidence>
<dbReference type="EMBL" id="LAZR01061290">
    <property type="protein sequence ID" value="KKK63873.1"/>
    <property type="molecule type" value="Genomic_DNA"/>
</dbReference>
<feature type="transmembrane region" description="Helical" evidence="1">
    <location>
        <begin position="52"/>
        <end position="69"/>
    </location>
</feature>
<accession>A0A0F8X4X1</accession>
<feature type="transmembrane region" description="Helical" evidence="1">
    <location>
        <begin position="81"/>
        <end position="98"/>
    </location>
</feature>
<reference evidence="2" key="1">
    <citation type="journal article" date="2015" name="Nature">
        <title>Complex archaea that bridge the gap between prokaryotes and eukaryotes.</title>
        <authorList>
            <person name="Spang A."/>
            <person name="Saw J.H."/>
            <person name="Jorgensen S.L."/>
            <person name="Zaremba-Niedzwiedzka K."/>
            <person name="Martijn J."/>
            <person name="Lind A.E."/>
            <person name="van Eijk R."/>
            <person name="Schleper C."/>
            <person name="Guy L."/>
            <person name="Ettema T.J."/>
        </authorList>
    </citation>
    <scope>NUCLEOTIDE SEQUENCE</scope>
</reference>
<comment type="caution">
    <text evidence="2">The sequence shown here is derived from an EMBL/GenBank/DDBJ whole genome shotgun (WGS) entry which is preliminary data.</text>
</comment>
<keyword evidence="1" id="KW-0812">Transmembrane</keyword>
<feature type="transmembrane region" description="Helical" evidence="1">
    <location>
        <begin position="124"/>
        <end position="143"/>
    </location>
</feature>
<feature type="transmembrane region" description="Helical" evidence="1">
    <location>
        <begin position="12"/>
        <end position="32"/>
    </location>
</feature>